<dbReference type="InterPro" id="IPR001623">
    <property type="entry name" value="DnaJ_domain"/>
</dbReference>
<accession>A0A1V5SEF7</accession>
<dbReference type="Pfam" id="PF00226">
    <property type="entry name" value="DnaJ"/>
    <property type="match status" value="1"/>
</dbReference>
<dbReference type="GO" id="GO:0051082">
    <property type="term" value="F:unfolded protein binding"/>
    <property type="evidence" value="ECO:0007669"/>
    <property type="project" value="InterPro"/>
</dbReference>
<dbReference type="InterPro" id="IPR018253">
    <property type="entry name" value="DnaJ_domain_CS"/>
</dbReference>
<evidence type="ECO:0000256" key="1">
    <source>
        <dbReference type="ARBA" id="ARBA00023186"/>
    </source>
</evidence>
<name>A0A1V5SEF7_9BACT</name>
<dbReference type="PROSITE" id="PS50076">
    <property type="entry name" value="DNAJ_2"/>
    <property type="match status" value="1"/>
</dbReference>
<sequence length="211" mass="23370">MASDYYEILGVAKDASSDEIKKAYRKKALEHHPDRGGNQDEFKKINEAYQTLGDPQKRASYDRFGKAGVNEGFSQGFGGGQTGGFGGFEDFSGGFGFNFGGGLGDIFGDFFSQAMSTVQAQVEISVAQAVLGDTLHISVADEKIDFEIPSGTQDGTQFRFQGKGRAMRNGKKGDLIIEVRVKIPQKISKQQRELYEKLRQSEQEKKSWWNK</sequence>
<dbReference type="PANTHER" id="PTHR43096">
    <property type="entry name" value="DNAJ HOMOLOG 1, MITOCHONDRIAL-RELATED"/>
    <property type="match status" value="1"/>
</dbReference>
<dbReference type="Pfam" id="PF01556">
    <property type="entry name" value="DnaJ_C"/>
    <property type="match status" value="1"/>
</dbReference>
<feature type="domain" description="J" evidence="2">
    <location>
        <begin position="4"/>
        <end position="65"/>
    </location>
</feature>
<dbReference type="SMART" id="SM00271">
    <property type="entry name" value="DnaJ"/>
    <property type="match status" value="1"/>
</dbReference>
<dbReference type="Proteomes" id="UP000485367">
    <property type="component" value="Unassembled WGS sequence"/>
</dbReference>
<keyword evidence="1" id="KW-0143">Chaperone</keyword>
<dbReference type="PANTHER" id="PTHR43096:SF48">
    <property type="entry name" value="CHAPERONE PROTEIN DNAJ"/>
    <property type="match status" value="1"/>
</dbReference>
<evidence type="ECO:0000259" key="2">
    <source>
        <dbReference type="PROSITE" id="PS50076"/>
    </source>
</evidence>
<organism evidence="3">
    <name type="scientific">candidate division WS2 bacterium ADurb.Bin280</name>
    <dbReference type="NCBI Taxonomy" id="1852829"/>
    <lineage>
        <taxon>Bacteria</taxon>
        <taxon>candidate division WS2</taxon>
    </lineage>
</organism>
<dbReference type="GO" id="GO:0042026">
    <property type="term" value="P:protein refolding"/>
    <property type="evidence" value="ECO:0007669"/>
    <property type="project" value="TreeGrafter"/>
</dbReference>
<comment type="caution">
    <text evidence="3">The sequence shown here is derived from an EMBL/GenBank/DDBJ whole genome shotgun (WGS) entry which is preliminary data.</text>
</comment>
<dbReference type="PROSITE" id="PS00636">
    <property type="entry name" value="DNAJ_1"/>
    <property type="match status" value="1"/>
</dbReference>
<dbReference type="EMBL" id="MWBO01000023">
    <property type="protein sequence ID" value="OQA52704.1"/>
    <property type="molecule type" value="Genomic_DNA"/>
</dbReference>
<dbReference type="PRINTS" id="PR00625">
    <property type="entry name" value="JDOMAIN"/>
</dbReference>
<dbReference type="InterPro" id="IPR002939">
    <property type="entry name" value="DnaJ_C"/>
</dbReference>
<dbReference type="InterPro" id="IPR008971">
    <property type="entry name" value="HSP40/DnaJ_pept-bd"/>
</dbReference>
<proteinExistence type="predicted"/>
<dbReference type="CDD" id="cd06257">
    <property type="entry name" value="DnaJ"/>
    <property type="match status" value="1"/>
</dbReference>
<dbReference type="AlphaFoldDB" id="A0A1V5SEF7"/>
<dbReference type="GO" id="GO:0005737">
    <property type="term" value="C:cytoplasm"/>
    <property type="evidence" value="ECO:0007669"/>
    <property type="project" value="TreeGrafter"/>
</dbReference>
<protein>
    <submittedName>
        <fullName evidence="3">Chaperone protein DnaJ</fullName>
    </submittedName>
</protein>
<dbReference type="SUPFAM" id="SSF46565">
    <property type="entry name" value="Chaperone J-domain"/>
    <property type="match status" value="1"/>
</dbReference>
<reference evidence="3" key="1">
    <citation type="submission" date="2017-02" db="EMBL/GenBank/DDBJ databases">
        <title>Delving into the versatile metabolic prowess of the omnipresent phylum Bacteroidetes.</title>
        <authorList>
            <person name="Nobu M.K."/>
            <person name="Mei R."/>
            <person name="Narihiro T."/>
            <person name="Kuroda K."/>
            <person name="Liu W.-T."/>
        </authorList>
    </citation>
    <scope>NUCLEOTIDE SEQUENCE</scope>
    <source>
        <strain evidence="3">ADurb.Bin280</strain>
    </source>
</reference>
<dbReference type="InterPro" id="IPR036869">
    <property type="entry name" value="J_dom_sf"/>
</dbReference>
<dbReference type="Gene3D" id="1.10.287.110">
    <property type="entry name" value="DnaJ domain"/>
    <property type="match status" value="1"/>
</dbReference>
<evidence type="ECO:0000313" key="3">
    <source>
        <dbReference type="EMBL" id="OQA52704.1"/>
    </source>
</evidence>
<dbReference type="Gene3D" id="2.60.260.20">
    <property type="entry name" value="Urease metallochaperone UreE, N-terminal domain"/>
    <property type="match status" value="1"/>
</dbReference>
<dbReference type="SUPFAM" id="SSF49493">
    <property type="entry name" value="HSP40/DnaJ peptide-binding domain"/>
    <property type="match status" value="1"/>
</dbReference>
<gene>
    <name evidence="3" type="primary">dnaJ</name>
    <name evidence="3" type="ORF">BWY43_00372</name>
</gene>